<dbReference type="Proteomes" id="UP000326759">
    <property type="component" value="Unassembled WGS sequence"/>
</dbReference>
<name>A0A5N5SZD7_9CRUS</name>
<dbReference type="GO" id="GO:0005802">
    <property type="term" value="C:trans-Golgi network"/>
    <property type="evidence" value="ECO:0007669"/>
    <property type="project" value="TreeGrafter"/>
</dbReference>
<dbReference type="InterPro" id="IPR038830">
    <property type="entry name" value="CCDC186"/>
</dbReference>
<accession>A0A5N5SZD7</accession>
<proteinExistence type="predicted"/>
<sequence length="838" mass="95683">MMSNELPKKTFVNEDRLPNLCIINKDEEEKEKNMDEIDLNYDSLHQMTEVDINLELNEKLDSSILSRNAENHLDLNDSSVIVYSCEEVGDIDNGLNKDFDNISGNISDSSEDSTSSFELKISQMSSQDLLKVVKDIYHEKYLLEEENKSLHNELDCCKADNSPATYQANVEALEKDLAQAKADAFAWQNELTSTKEKFAQENINVRSDLTTRLERLMKQYEAANREKESMVVKYAVAEKDVLVVKKQKENIERKVKDLERDKEILQGKIKILNTEKSRTCGTLDNKIQELGIANRTIDKLRDEINAKDIKIKWGQNKLKSEIDSHKETQAKLDRALAKICNHEEEIKVTREEAEKVVKEAKEGENTRANILDKQLQETKALLIMKKQKYDDTSFLYKQLKSEHDSLQSTHILISSEVNTLKVHKYEQEREESEKLFQSLQSELKNLKQGKADLAEMLSHSAGYAEQLESERKKLRILEEEKKEFESKLEELTSDLARCKEKEGELLVFTQKLTDKNVTLQSQLTAAQGKVKLMEVDDKEMRTRVNELQIEVLKLTKELSQLKEEKKSQEESWSSMLQEKTKECSLLETKVSDLLNEIQVLQRKHGNSLKDSNREIQKLRKKLDSVESRQSSSHTQTSTPNILNGDNGACDVVNSWNRQDCLSQESRASSDISLHTVDSSQINGVTPSYSVRDPSANSPITDLPQQVLIDRIVRLQKSIIKKSEKCEFLEEHVSQLVGELKKKNKIIHHYIMREDAGALINSKSDENKAEIIKHGGIMASVYGSSPKDGTMTLELSLEINKKLQAVLEDTLLKNITLKENLNTLGDEVAKLALQNSKVP</sequence>
<evidence type="ECO:0000313" key="3">
    <source>
        <dbReference type="EMBL" id="KAB7499583.1"/>
    </source>
</evidence>
<dbReference type="PANTHER" id="PTHR18911:SF5">
    <property type="entry name" value="COILED-COIL DOMAIN-CONTAINING PROTEIN 186"/>
    <property type="match status" value="1"/>
</dbReference>
<feature type="compositionally biased region" description="Low complexity" evidence="2">
    <location>
        <begin position="627"/>
        <end position="638"/>
    </location>
</feature>
<evidence type="ECO:0000313" key="4">
    <source>
        <dbReference type="Proteomes" id="UP000326759"/>
    </source>
</evidence>
<keyword evidence="4" id="KW-1185">Reference proteome</keyword>
<evidence type="ECO:0000256" key="2">
    <source>
        <dbReference type="SAM" id="MobiDB-lite"/>
    </source>
</evidence>
<dbReference type="OrthoDB" id="5583482at2759"/>
<reference evidence="3 4" key="1">
    <citation type="journal article" date="2019" name="PLoS Biol.">
        <title>Sex chromosomes control vertical transmission of feminizing Wolbachia symbionts in an isopod.</title>
        <authorList>
            <person name="Becking T."/>
            <person name="Chebbi M.A."/>
            <person name="Giraud I."/>
            <person name="Moumen B."/>
            <person name="Laverre T."/>
            <person name="Caubet Y."/>
            <person name="Peccoud J."/>
            <person name="Gilbert C."/>
            <person name="Cordaux R."/>
        </authorList>
    </citation>
    <scope>NUCLEOTIDE SEQUENCE [LARGE SCALE GENOMIC DNA]</scope>
    <source>
        <strain evidence="3">ANa2</strain>
        <tissue evidence="3">Whole body excluding digestive tract and cuticle</tissue>
    </source>
</reference>
<feature type="coiled-coil region" evidence="1">
    <location>
        <begin position="422"/>
        <end position="501"/>
    </location>
</feature>
<dbReference type="PANTHER" id="PTHR18911">
    <property type="entry name" value="CTCL TUMOR ANTIGEN HD-CL-01"/>
    <property type="match status" value="1"/>
</dbReference>
<dbReference type="EMBL" id="SEYY01017815">
    <property type="protein sequence ID" value="KAB7499583.1"/>
    <property type="molecule type" value="Genomic_DNA"/>
</dbReference>
<dbReference type="GO" id="GO:0031267">
    <property type="term" value="F:small GTPase binding"/>
    <property type="evidence" value="ECO:0007669"/>
    <property type="project" value="TreeGrafter"/>
</dbReference>
<dbReference type="GO" id="GO:0099518">
    <property type="term" value="P:vesicle cytoskeletal trafficking"/>
    <property type="evidence" value="ECO:0007669"/>
    <property type="project" value="TreeGrafter"/>
</dbReference>
<feature type="coiled-coil region" evidence="1">
    <location>
        <begin position="170"/>
        <end position="303"/>
    </location>
</feature>
<gene>
    <name evidence="3" type="ORF">Anas_09238</name>
</gene>
<protein>
    <submittedName>
        <fullName evidence="3">Coiled-coil domain-containing protein</fullName>
    </submittedName>
</protein>
<keyword evidence="1" id="KW-0175">Coiled coil</keyword>
<evidence type="ECO:0000256" key="1">
    <source>
        <dbReference type="SAM" id="Coils"/>
    </source>
</evidence>
<comment type="caution">
    <text evidence="3">The sequence shown here is derived from an EMBL/GenBank/DDBJ whole genome shotgun (WGS) entry which is preliminary data.</text>
</comment>
<organism evidence="3 4">
    <name type="scientific">Armadillidium nasatum</name>
    <dbReference type="NCBI Taxonomy" id="96803"/>
    <lineage>
        <taxon>Eukaryota</taxon>
        <taxon>Metazoa</taxon>
        <taxon>Ecdysozoa</taxon>
        <taxon>Arthropoda</taxon>
        <taxon>Crustacea</taxon>
        <taxon>Multicrustacea</taxon>
        <taxon>Malacostraca</taxon>
        <taxon>Eumalacostraca</taxon>
        <taxon>Peracarida</taxon>
        <taxon>Isopoda</taxon>
        <taxon>Oniscidea</taxon>
        <taxon>Crinocheta</taxon>
        <taxon>Armadillidiidae</taxon>
        <taxon>Armadillidium</taxon>
    </lineage>
</organism>
<dbReference type="AlphaFoldDB" id="A0A5N5SZD7"/>
<feature type="region of interest" description="Disordered" evidence="2">
    <location>
        <begin position="619"/>
        <end position="645"/>
    </location>
</feature>